<feature type="region of interest" description="Disordered" evidence="1">
    <location>
        <begin position="334"/>
        <end position="367"/>
    </location>
</feature>
<evidence type="ECO:0000256" key="1">
    <source>
        <dbReference type="SAM" id="MobiDB-lite"/>
    </source>
</evidence>
<feature type="compositionally biased region" description="Gly residues" evidence="1">
    <location>
        <begin position="449"/>
        <end position="466"/>
    </location>
</feature>
<feature type="transmembrane region" description="Helical" evidence="2">
    <location>
        <begin position="16"/>
        <end position="38"/>
    </location>
</feature>
<evidence type="ECO:0000256" key="2">
    <source>
        <dbReference type="SAM" id="Phobius"/>
    </source>
</evidence>
<dbReference type="InParanoid" id="D7FU23"/>
<sequence>MWKPAEVLPQHKRRAVTLFITLIVAILAYSGLLVYNAVKKSKNPSTSFVLSNNVYRYPDTYVCLYNFFGCDDMALEEFCASSVFDTEGGSSTAVFNPGGDLEQEIATTAYLTDERGWCVSFETSAVDIVDGERDPEDYILLNMYWYPGGTANASTTCISEEGEWESHSESVFMFLRDSDTGILSAGIQVAYSCMTSESSSHVFTYMGIGLTKEDKLYEDDTASYKALETSSAIYKDKRTDNITGIASPYAWLSMEIAQTTDSLEEITEINPLEIAELFGNVGGFWDLLLMLWPIFFISASRQDPHLKVRNFKKSVTRGSEVVVDLSRRVNSASIEIPHPLRRQPGSRQSNATGEDGEPPPAWETGGTLPAYAQQDREIVPPSSNRRDGSPPATAEPPPESSARSMSPGASASMTPSACLGQSETRLLKDSPRRTSPGSLSSAATVPGVGVFGWSGGGRGGGSGGRKLSGDVGSAPLTY</sequence>
<dbReference type="OrthoDB" id="10296798at2759"/>
<keyword evidence="4" id="KW-1185">Reference proteome</keyword>
<proteinExistence type="predicted"/>
<protein>
    <submittedName>
        <fullName evidence="3">Uncharacterized protein</fullName>
    </submittedName>
</protein>
<organism evidence="3 4">
    <name type="scientific">Ectocarpus siliculosus</name>
    <name type="common">Brown alga</name>
    <name type="synonym">Conferva siliculosa</name>
    <dbReference type="NCBI Taxonomy" id="2880"/>
    <lineage>
        <taxon>Eukaryota</taxon>
        <taxon>Sar</taxon>
        <taxon>Stramenopiles</taxon>
        <taxon>Ochrophyta</taxon>
        <taxon>PX clade</taxon>
        <taxon>Phaeophyceae</taxon>
        <taxon>Ectocarpales</taxon>
        <taxon>Ectocarpaceae</taxon>
        <taxon>Ectocarpus</taxon>
    </lineage>
</organism>
<evidence type="ECO:0000313" key="4">
    <source>
        <dbReference type="Proteomes" id="UP000002630"/>
    </source>
</evidence>
<reference evidence="3 4" key="1">
    <citation type="journal article" date="2010" name="Nature">
        <title>The Ectocarpus genome and the independent evolution of multicellularity in brown algae.</title>
        <authorList>
            <person name="Cock J.M."/>
            <person name="Sterck L."/>
            <person name="Rouze P."/>
            <person name="Scornet D."/>
            <person name="Allen A.E."/>
            <person name="Amoutzias G."/>
            <person name="Anthouard V."/>
            <person name="Artiguenave F."/>
            <person name="Aury J.M."/>
            <person name="Badger J.H."/>
            <person name="Beszteri B."/>
            <person name="Billiau K."/>
            <person name="Bonnet E."/>
            <person name="Bothwell J.H."/>
            <person name="Bowler C."/>
            <person name="Boyen C."/>
            <person name="Brownlee C."/>
            <person name="Carrano C.J."/>
            <person name="Charrier B."/>
            <person name="Cho G.Y."/>
            <person name="Coelho S.M."/>
            <person name="Collen J."/>
            <person name="Corre E."/>
            <person name="Da Silva C."/>
            <person name="Delage L."/>
            <person name="Delaroque N."/>
            <person name="Dittami S.M."/>
            <person name="Doulbeau S."/>
            <person name="Elias M."/>
            <person name="Farnham G."/>
            <person name="Gachon C.M."/>
            <person name="Gschloessl B."/>
            <person name="Heesch S."/>
            <person name="Jabbari K."/>
            <person name="Jubin C."/>
            <person name="Kawai H."/>
            <person name="Kimura K."/>
            <person name="Kloareg B."/>
            <person name="Kupper F.C."/>
            <person name="Lang D."/>
            <person name="Le Bail A."/>
            <person name="Leblanc C."/>
            <person name="Lerouge P."/>
            <person name="Lohr M."/>
            <person name="Lopez P.J."/>
            <person name="Martens C."/>
            <person name="Maumus F."/>
            <person name="Michel G."/>
            <person name="Miranda-Saavedra D."/>
            <person name="Morales J."/>
            <person name="Moreau H."/>
            <person name="Motomura T."/>
            <person name="Nagasato C."/>
            <person name="Napoli C.A."/>
            <person name="Nelson D.R."/>
            <person name="Nyvall-Collen P."/>
            <person name="Peters A.F."/>
            <person name="Pommier C."/>
            <person name="Potin P."/>
            <person name="Poulain J."/>
            <person name="Quesneville H."/>
            <person name="Read B."/>
            <person name="Rensing S.A."/>
            <person name="Ritter A."/>
            <person name="Rousvoal S."/>
            <person name="Samanta M."/>
            <person name="Samson G."/>
            <person name="Schroeder D.C."/>
            <person name="Segurens B."/>
            <person name="Strittmatter M."/>
            <person name="Tonon T."/>
            <person name="Tregear J.W."/>
            <person name="Valentin K."/>
            <person name="von Dassow P."/>
            <person name="Yamagishi T."/>
            <person name="Van de Peer Y."/>
            <person name="Wincker P."/>
        </authorList>
    </citation>
    <scope>NUCLEOTIDE SEQUENCE [LARGE SCALE GENOMIC DNA]</scope>
    <source>
        <strain evidence="4">Ec32 / CCAP1310/4</strain>
    </source>
</reference>
<keyword evidence="2" id="KW-0472">Membrane</keyword>
<feature type="compositionally biased region" description="Polar residues" evidence="1">
    <location>
        <begin position="433"/>
        <end position="443"/>
    </location>
</feature>
<keyword evidence="2" id="KW-0812">Transmembrane</keyword>
<name>D7FU23_ECTSI</name>
<dbReference type="AlphaFoldDB" id="D7FU23"/>
<accession>D7FU23</accession>
<feature type="compositionally biased region" description="Basic and acidic residues" evidence="1">
    <location>
        <begin position="379"/>
        <end position="388"/>
    </location>
</feature>
<gene>
    <name evidence="3" type="ORF">Esi_0263_0030</name>
</gene>
<dbReference type="Proteomes" id="UP000002630">
    <property type="component" value="Unassembled WGS sequence"/>
</dbReference>
<keyword evidence="2" id="KW-1133">Transmembrane helix</keyword>
<feature type="transmembrane region" description="Helical" evidence="2">
    <location>
        <begin position="277"/>
        <end position="299"/>
    </location>
</feature>
<feature type="region of interest" description="Disordered" evidence="1">
    <location>
        <begin position="379"/>
        <end position="478"/>
    </location>
</feature>
<feature type="compositionally biased region" description="Polar residues" evidence="1">
    <location>
        <begin position="409"/>
        <end position="424"/>
    </location>
</feature>
<dbReference type="EMBL" id="FN649760">
    <property type="protein sequence ID" value="CBJ31550.1"/>
    <property type="molecule type" value="Genomic_DNA"/>
</dbReference>
<evidence type="ECO:0000313" key="3">
    <source>
        <dbReference type="EMBL" id="CBJ31550.1"/>
    </source>
</evidence>